<evidence type="ECO:0000313" key="3">
    <source>
        <dbReference type="Proteomes" id="UP001054252"/>
    </source>
</evidence>
<dbReference type="EMBL" id="BPVZ01000016">
    <property type="protein sequence ID" value="GKV00687.1"/>
    <property type="molecule type" value="Genomic_DNA"/>
</dbReference>
<accession>A0AAV5IPL8</accession>
<reference evidence="2 3" key="1">
    <citation type="journal article" date="2021" name="Commun. Biol.">
        <title>The genome of Shorea leprosula (Dipterocarpaceae) highlights the ecological relevance of drought in aseasonal tropical rainforests.</title>
        <authorList>
            <person name="Ng K.K.S."/>
            <person name="Kobayashi M.J."/>
            <person name="Fawcett J.A."/>
            <person name="Hatakeyama M."/>
            <person name="Paape T."/>
            <person name="Ng C.H."/>
            <person name="Ang C.C."/>
            <person name="Tnah L.H."/>
            <person name="Lee C.T."/>
            <person name="Nishiyama T."/>
            <person name="Sese J."/>
            <person name="O'Brien M.J."/>
            <person name="Copetti D."/>
            <person name="Mohd Noor M.I."/>
            <person name="Ong R.C."/>
            <person name="Putra M."/>
            <person name="Sireger I.Z."/>
            <person name="Indrioko S."/>
            <person name="Kosugi Y."/>
            <person name="Izuno A."/>
            <person name="Isagi Y."/>
            <person name="Lee S.L."/>
            <person name="Shimizu K.K."/>
        </authorList>
    </citation>
    <scope>NUCLEOTIDE SEQUENCE [LARGE SCALE GENOMIC DNA]</scope>
    <source>
        <strain evidence="2">214</strain>
    </source>
</reference>
<evidence type="ECO:0000256" key="1">
    <source>
        <dbReference type="SAM" id="MobiDB-lite"/>
    </source>
</evidence>
<name>A0AAV5IPL8_9ROSI</name>
<proteinExistence type="predicted"/>
<gene>
    <name evidence="2" type="ORF">SLEP1_g13339</name>
</gene>
<organism evidence="2 3">
    <name type="scientific">Rubroshorea leprosula</name>
    <dbReference type="NCBI Taxonomy" id="152421"/>
    <lineage>
        <taxon>Eukaryota</taxon>
        <taxon>Viridiplantae</taxon>
        <taxon>Streptophyta</taxon>
        <taxon>Embryophyta</taxon>
        <taxon>Tracheophyta</taxon>
        <taxon>Spermatophyta</taxon>
        <taxon>Magnoliopsida</taxon>
        <taxon>eudicotyledons</taxon>
        <taxon>Gunneridae</taxon>
        <taxon>Pentapetalae</taxon>
        <taxon>rosids</taxon>
        <taxon>malvids</taxon>
        <taxon>Malvales</taxon>
        <taxon>Dipterocarpaceae</taxon>
        <taxon>Rubroshorea</taxon>
    </lineage>
</organism>
<comment type="caution">
    <text evidence="2">The sequence shown here is derived from an EMBL/GenBank/DDBJ whole genome shotgun (WGS) entry which is preliminary data.</text>
</comment>
<keyword evidence="3" id="KW-1185">Reference proteome</keyword>
<dbReference type="AlphaFoldDB" id="A0AAV5IPL8"/>
<protein>
    <submittedName>
        <fullName evidence="2">Uncharacterized protein</fullName>
    </submittedName>
</protein>
<sequence length="84" mass="8972">MGTNGSPYGGTGGDHDPADILEGSLEDQTVDGRDENPFHDAGAANQAGRGGLEERLTHALDMNGVRINKEDEDFHGKMYAEDLD</sequence>
<feature type="region of interest" description="Disordered" evidence="1">
    <location>
        <begin position="1"/>
        <end position="52"/>
    </location>
</feature>
<evidence type="ECO:0000313" key="2">
    <source>
        <dbReference type="EMBL" id="GKV00687.1"/>
    </source>
</evidence>
<dbReference type="Proteomes" id="UP001054252">
    <property type="component" value="Unassembled WGS sequence"/>
</dbReference>